<gene>
    <name evidence="5" type="primary">rplX</name>
    <name evidence="8" type="ORF">DFR58_12082</name>
</gene>
<feature type="domain" description="KOW" evidence="7">
    <location>
        <begin position="6"/>
        <end position="33"/>
    </location>
</feature>
<evidence type="ECO:0000256" key="5">
    <source>
        <dbReference type="HAMAP-Rule" id="MF_01326"/>
    </source>
</evidence>
<keyword evidence="5" id="KW-0694">RNA-binding</keyword>
<comment type="similarity">
    <text evidence="1 5 6">Belongs to the universal ribosomal protein uL24 family.</text>
</comment>
<comment type="function">
    <text evidence="5">One of two assembly initiator proteins, it binds directly to the 5'-end of the 23S rRNA, where it nucleates assembly of the 50S subunit.</text>
</comment>
<dbReference type="GO" id="GO:0003735">
    <property type="term" value="F:structural constituent of ribosome"/>
    <property type="evidence" value="ECO:0007669"/>
    <property type="project" value="InterPro"/>
</dbReference>
<evidence type="ECO:0000256" key="2">
    <source>
        <dbReference type="ARBA" id="ARBA00022980"/>
    </source>
</evidence>
<dbReference type="InterPro" id="IPR003256">
    <property type="entry name" value="Ribosomal_uL24"/>
</dbReference>
<dbReference type="SMART" id="SM00739">
    <property type="entry name" value="KOW"/>
    <property type="match status" value="1"/>
</dbReference>
<keyword evidence="5" id="KW-0699">rRNA-binding</keyword>
<evidence type="ECO:0000313" key="9">
    <source>
        <dbReference type="Proteomes" id="UP000253034"/>
    </source>
</evidence>
<dbReference type="RefSeq" id="WP_114298846.1">
    <property type="nucleotide sequence ID" value="NZ_QPJT01000020.1"/>
</dbReference>
<dbReference type="OrthoDB" id="9807419at2"/>
<dbReference type="SUPFAM" id="SSF50104">
    <property type="entry name" value="Translation proteins SH3-like domain"/>
    <property type="match status" value="1"/>
</dbReference>
<dbReference type="PROSITE" id="PS01108">
    <property type="entry name" value="RIBOSOMAL_L24"/>
    <property type="match status" value="1"/>
</dbReference>
<dbReference type="Gene3D" id="2.30.30.30">
    <property type="match status" value="1"/>
</dbReference>
<dbReference type="GO" id="GO:0006412">
    <property type="term" value="P:translation"/>
    <property type="evidence" value="ECO:0007669"/>
    <property type="project" value="UniProtKB-UniRule"/>
</dbReference>
<dbReference type="GO" id="GO:0019843">
    <property type="term" value="F:rRNA binding"/>
    <property type="evidence" value="ECO:0007669"/>
    <property type="project" value="UniProtKB-UniRule"/>
</dbReference>
<dbReference type="EMBL" id="QPJT01000020">
    <property type="protein sequence ID" value="RCX12782.1"/>
    <property type="molecule type" value="Genomic_DNA"/>
</dbReference>
<dbReference type="NCBIfam" id="TIGR01079">
    <property type="entry name" value="rplX_bact"/>
    <property type="match status" value="1"/>
</dbReference>
<dbReference type="InterPro" id="IPR005824">
    <property type="entry name" value="KOW"/>
</dbReference>
<sequence>MANKVHVKKGDMVYVLSGKDKGKKGKVLKVITDESMVLIEGVNMSTKHVKPRNRYQQGGIIHQESPINSAKVMFVCERCGTPAKIGKRVLDNGQKARICKKCNEVIDIIKEAKDDK</sequence>
<proteinExistence type="inferred from homology"/>
<evidence type="ECO:0000256" key="4">
    <source>
        <dbReference type="ARBA" id="ARBA00035206"/>
    </source>
</evidence>
<dbReference type="Proteomes" id="UP000253034">
    <property type="component" value="Unassembled WGS sequence"/>
</dbReference>
<comment type="subunit">
    <text evidence="5">Part of the 50S ribosomal subunit.</text>
</comment>
<dbReference type="Pfam" id="PF00467">
    <property type="entry name" value="KOW"/>
    <property type="match status" value="1"/>
</dbReference>
<dbReference type="GO" id="GO:0005840">
    <property type="term" value="C:ribosome"/>
    <property type="evidence" value="ECO:0007669"/>
    <property type="project" value="UniProtKB-KW"/>
</dbReference>
<evidence type="ECO:0000259" key="7">
    <source>
        <dbReference type="SMART" id="SM00739"/>
    </source>
</evidence>
<dbReference type="InterPro" id="IPR014722">
    <property type="entry name" value="Rib_uL2_dom2"/>
</dbReference>
<comment type="function">
    <text evidence="5">One of the proteins that surrounds the polypeptide exit tunnel on the outside of the subunit.</text>
</comment>
<keyword evidence="3 5" id="KW-0687">Ribonucleoprotein</keyword>
<evidence type="ECO:0000313" key="8">
    <source>
        <dbReference type="EMBL" id="RCX12782.1"/>
    </source>
</evidence>
<dbReference type="AlphaFoldDB" id="A0A369ATT0"/>
<dbReference type="HAMAP" id="MF_01326_B">
    <property type="entry name" value="Ribosomal_uL24_B"/>
    <property type="match status" value="1"/>
</dbReference>
<evidence type="ECO:0000256" key="1">
    <source>
        <dbReference type="ARBA" id="ARBA00010618"/>
    </source>
</evidence>
<name>A0A369ATT0_9FIRM</name>
<protein>
    <recommendedName>
        <fullName evidence="4 5">Large ribosomal subunit protein uL24</fullName>
    </recommendedName>
</protein>
<dbReference type="Pfam" id="PF17136">
    <property type="entry name" value="ribosomal_L24"/>
    <property type="match status" value="1"/>
</dbReference>
<dbReference type="InterPro" id="IPR008991">
    <property type="entry name" value="Translation_prot_SH3-like_sf"/>
</dbReference>
<reference evidence="8 9" key="1">
    <citation type="submission" date="2018-07" db="EMBL/GenBank/DDBJ databases">
        <title>Genomic Encyclopedia of Type Strains, Phase IV (KMG-IV): sequencing the most valuable type-strain genomes for metagenomic binning, comparative biology and taxonomic classification.</title>
        <authorList>
            <person name="Goeker M."/>
        </authorList>
    </citation>
    <scope>NUCLEOTIDE SEQUENCE [LARGE SCALE GENOMIC DNA]</scope>
    <source>
        <strain evidence="8 9">DSM 27016</strain>
    </source>
</reference>
<dbReference type="GO" id="GO:1990904">
    <property type="term" value="C:ribonucleoprotein complex"/>
    <property type="evidence" value="ECO:0007669"/>
    <property type="project" value="UniProtKB-KW"/>
</dbReference>
<organism evidence="8 9">
    <name type="scientific">Anaerobacterium chartisolvens</name>
    <dbReference type="NCBI Taxonomy" id="1297424"/>
    <lineage>
        <taxon>Bacteria</taxon>
        <taxon>Bacillati</taxon>
        <taxon>Bacillota</taxon>
        <taxon>Clostridia</taxon>
        <taxon>Eubacteriales</taxon>
        <taxon>Oscillospiraceae</taxon>
        <taxon>Anaerobacterium</taxon>
    </lineage>
</organism>
<dbReference type="PANTHER" id="PTHR12903">
    <property type="entry name" value="MITOCHONDRIAL RIBOSOMAL PROTEIN L24"/>
    <property type="match status" value="1"/>
</dbReference>
<dbReference type="InterPro" id="IPR041988">
    <property type="entry name" value="Ribosomal_uL24_KOW"/>
</dbReference>
<evidence type="ECO:0000256" key="6">
    <source>
        <dbReference type="RuleBase" id="RU003477"/>
    </source>
</evidence>
<accession>A0A369ATT0</accession>
<keyword evidence="9" id="KW-1185">Reference proteome</keyword>
<dbReference type="CDD" id="cd06089">
    <property type="entry name" value="KOW_RPL26"/>
    <property type="match status" value="1"/>
</dbReference>
<comment type="caution">
    <text evidence="8">The sequence shown here is derived from an EMBL/GenBank/DDBJ whole genome shotgun (WGS) entry which is preliminary data.</text>
</comment>
<dbReference type="InterPro" id="IPR057264">
    <property type="entry name" value="Ribosomal_uL24_C"/>
</dbReference>
<dbReference type="InterPro" id="IPR005825">
    <property type="entry name" value="Ribosomal_uL24_CS"/>
</dbReference>
<keyword evidence="2 5" id="KW-0689">Ribosomal protein</keyword>
<evidence type="ECO:0000256" key="3">
    <source>
        <dbReference type="ARBA" id="ARBA00023274"/>
    </source>
</evidence>